<dbReference type="InterPro" id="IPR018391">
    <property type="entry name" value="PQQ_b-propeller_rpt"/>
</dbReference>
<name>A0A3M2LSF2_9ACTN</name>
<dbReference type="InterPro" id="IPR015943">
    <property type="entry name" value="WD40/YVTN_repeat-like_dom_sf"/>
</dbReference>
<dbReference type="AlphaFoldDB" id="A0A3M2LSF2"/>
<evidence type="ECO:0000313" key="2">
    <source>
        <dbReference type="EMBL" id="RMI40172.1"/>
    </source>
</evidence>
<dbReference type="Gene3D" id="2.130.10.10">
    <property type="entry name" value="YVTN repeat-like/Quinoprotein amine dehydrogenase"/>
    <property type="match status" value="1"/>
</dbReference>
<keyword evidence="3" id="KW-1185">Reference proteome</keyword>
<dbReference type="EMBL" id="RFFJ01000061">
    <property type="protein sequence ID" value="RMI40172.1"/>
    <property type="molecule type" value="Genomic_DNA"/>
</dbReference>
<dbReference type="PANTHER" id="PTHR34512">
    <property type="entry name" value="CELL SURFACE PROTEIN"/>
    <property type="match status" value="1"/>
</dbReference>
<gene>
    <name evidence="2" type="ORF">EBN88_13275</name>
</gene>
<dbReference type="Gene3D" id="2.40.10.480">
    <property type="match status" value="1"/>
</dbReference>
<organism evidence="2 3">
    <name type="scientific">Streptomyces triticirhizae</name>
    <dbReference type="NCBI Taxonomy" id="2483353"/>
    <lineage>
        <taxon>Bacteria</taxon>
        <taxon>Bacillati</taxon>
        <taxon>Actinomycetota</taxon>
        <taxon>Actinomycetes</taxon>
        <taxon>Kitasatosporales</taxon>
        <taxon>Streptomycetaceae</taxon>
        <taxon>Streptomyces</taxon>
    </lineage>
</organism>
<evidence type="ECO:0000259" key="1">
    <source>
        <dbReference type="Pfam" id="PF13360"/>
    </source>
</evidence>
<dbReference type="Proteomes" id="UP000278673">
    <property type="component" value="Unassembled WGS sequence"/>
</dbReference>
<reference evidence="2 3" key="1">
    <citation type="submission" date="2018-10" db="EMBL/GenBank/DDBJ databases">
        <title>Isolation, diversity and antifungal activity of actinobacteria from wheat.</title>
        <authorList>
            <person name="Han C."/>
        </authorList>
    </citation>
    <scope>NUCLEOTIDE SEQUENCE [LARGE SCALE GENOMIC DNA]</scope>
    <source>
        <strain evidence="2 3">NEAU-YY642</strain>
    </source>
</reference>
<proteinExistence type="predicted"/>
<dbReference type="Pfam" id="PF13360">
    <property type="entry name" value="PQQ_2"/>
    <property type="match status" value="2"/>
</dbReference>
<dbReference type="SMART" id="SM00564">
    <property type="entry name" value="PQQ"/>
    <property type="match status" value="4"/>
</dbReference>
<feature type="domain" description="Pyrrolo-quinoline quinone repeat" evidence="1">
    <location>
        <begin position="193"/>
        <end position="348"/>
    </location>
</feature>
<sequence length="424" mass="44357">MLVRGAGLAALAAAGGSAALYLTADPGKGPVNWSLTIDDISQLASHGNDILADGRCFVAAGHDYRDTAAIHAVDLSNGEPLWQVPLDAPLAGGGMILNAVDGTVLAVTRNGNEGLLLHALDAASGERRWDLGVDGGAEFAVHRPSGLLIQREDSYVSGRVPSSGEGRWGTGALEGGDLALVGDLVLCSGVSTAMLDAGTGELLWESPDISLMDHAGRAHPVGEGFLCYEHAGTTAGVDLVLREARTGEQVWRTAFLDGEPENGLRDTPPLGSLLSGTTVFLPHAAGDRRRPTAVDALTGEPRWTYDGAWSPAGSGRAVGVAGGFVLPTGAEGTACRAAEDGAELWRDEAGDTQLVRAADGCVLLYRTRDERLFRRWTTLRVLDAETGGEMWAGTFDSRELSGPAIAGDRFVVLDRDGTLWSLRV</sequence>
<protein>
    <recommendedName>
        <fullName evidence="1">Pyrrolo-quinoline quinone repeat domain-containing protein</fullName>
    </recommendedName>
</protein>
<dbReference type="InterPro" id="IPR002372">
    <property type="entry name" value="PQQ_rpt_dom"/>
</dbReference>
<dbReference type="InterPro" id="IPR011047">
    <property type="entry name" value="Quinoprotein_ADH-like_sf"/>
</dbReference>
<comment type="caution">
    <text evidence="2">The sequence shown here is derived from an EMBL/GenBank/DDBJ whole genome shotgun (WGS) entry which is preliminary data.</text>
</comment>
<feature type="domain" description="Pyrrolo-quinoline quinone repeat" evidence="1">
    <location>
        <begin position="52"/>
        <end position="135"/>
    </location>
</feature>
<accession>A0A3M2LSF2</accession>
<dbReference type="PANTHER" id="PTHR34512:SF30">
    <property type="entry name" value="OUTER MEMBRANE PROTEIN ASSEMBLY FACTOR BAMB"/>
    <property type="match status" value="1"/>
</dbReference>
<evidence type="ECO:0000313" key="3">
    <source>
        <dbReference type="Proteomes" id="UP000278673"/>
    </source>
</evidence>
<dbReference type="SUPFAM" id="SSF50998">
    <property type="entry name" value="Quinoprotein alcohol dehydrogenase-like"/>
    <property type="match status" value="1"/>
</dbReference>